<evidence type="ECO:0000259" key="10">
    <source>
        <dbReference type="Pfam" id="PF00133"/>
    </source>
</evidence>
<evidence type="ECO:0000256" key="6">
    <source>
        <dbReference type="ARBA" id="ARBA00023146"/>
    </source>
</evidence>
<keyword evidence="5" id="KW-0648">Protein biosynthesis</keyword>
<dbReference type="InterPro" id="IPR002303">
    <property type="entry name" value="Valyl-tRNA_ligase"/>
</dbReference>
<organism evidence="12">
    <name type="scientific">uncultured bacterium</name>
    <name type="common">gcode 4</name>
    <dbReference type="NCBI Taxonomy" id="1234023"/>
    <lineage>
        <taxon>Bacteria</taxon>
        <taxon>environmental samples</taxon>
    </lineage>
</organism>
<dbReference type="GO" id="GO:0005829">
    <property type="term" value="C:cytosol"/>
    <property type="evidence" value="ECO:0007669"/>
    <property type="project" value="TreeGrafter"/>
</dbReference>
<feature type="coiled-coil region" evidence="9">
    <location>
        <begin position="889"/>
        <end position="950"/>
    </location>
</feature>
<dbReference type="SUPFAM" id="SSF52374">
    <property type="entry name" value="Nucleotidylyl transferase"/>
    <property type="match status" value="1"/>
</dbReference>
<dbReference type="GO" id="GO:0002161">
    <property type="term" value="F:aminoacyl-tRNA deacylase activity"/>
    <property type="evidence" value="ECO:0007669"/>
    <property type="project" value="InterPro"/>
</dbReference>
<accession>K1XIM1</accession>
<evidence type="ECO:0000256" key="2">
    <source>
        <dbReference type="ARBA" id="ARBA00022598"/>
    </source>
</evidence>
<evidence type="ECO:0000256" key="7">
    <source>
        <dbReference type="ARBA" id="ARBA00029936"/>
    </source>
</evidence>
<dbReference type="GO" id="GO:0006438">
    <property type="term" value="P:valyl-tRNA aminoacylation"/>
    <property type="evidence" value="ECO:0007669"/>
    <property type="project" value="InterPro"/>
</dbReference>
<gene>
    <name evidence="12" type="primary">valS</name>
    <name evidence="12" type="ORF">ACD_80C00131G0030</name>
</gene>
<dbReference type="InterPro" id="IPR009008">
    <property type="entry name" value="Val/Leu/Ile-tRNA-synth_edit"/>
</dbReference>
<reference evidence="12" key="1">
    <citation type="journal article" date="2012" name="Science">
        <title>Fermentation, hydrogen, and sulfur metabolism in multiple uncultivated bacterial phyla.</title>
        <authorList>
            <person name="Wrighton K.C."/>
            <person name="Thomas B.C."/>
            <person name="Sharon I."/>
            <person name="Miller C.S."/>
            <person name="Castelle C.J."/>
            <person name="VerBerkmoes N.C."/>
            <person name="Wilkins M.J."/>
            <person name="Hettich R.L."/>
            <person name="Lipton M.S."/>
            <person name="Williams K.H."/>
            <person name="Long P.E."/>
            <person name="Banfield J.F."/>
        </authorList>
    </citation>
    <scope>NUCLEOTIDE SEQUENCE [LARGE SCALE GENOMIC DNA]</scope>
</reference>
<evidence type="ECO:0000256" key="4">
    <source>
        <dbReference type="ARBA" id="ARBA00022840"/>
    </source>
</evidence>
<dbReference type="InterPro" id="IPR009080">
    <property type="entry name" value="tRNAsynth_Ia_anticodon-bd"/>
</dbReference>
<evidence type="ECO:0000313" key="12">
    <source>
        <dbReference type="EMBL" id="EKD25027.1"/>
    </source>
</evidence>
<keyword evidence="4" id="KW-0067">ATP-binding</keyword>
<evidence type="ECO:0000256" key="1">
    <source>
        <dbReference type="ARBA" id="ARBA00013169"/>
    </source>
</evidence>
<comment type="caution">
    <text evidence="12">The sequence shown here is derived from an EMBL/GenBank/DDBJ whole genome shotgun (WGS) entry which is preliminary data.</text>
</comment>
<dbReference type="SUPFAM" id="SSF47323">
    <property type="entry name" value="Anticodon-binding domain of a subclass of class I aminoacyl-tRNA synthetases"/>
    <property type="match status" value="1"/>
</dbReference>
<evidence type="ECO:0000256" key="3">
    <source>
        <dbReference type="ARBA" id="ARBA00022741"/>
    </source>
</evidence>
<dbReference type="PANTHER" id="PTHR11946:SF93">
    <property type="entry name" value="VALINE--TRNA LIGASE, CHLOROPLASTIC_MITOCHONDRIAL 2"/>
    <property type="match status" value="1"/>
</dbReference>
<dbReference type="Pfam" id="PF00133">
    <property type="entry name" value="tRNA-synt_1"/>
    <property type="match status" value="1"/>
</dbReference>
<dbReference type="Pfam" id="PF08264">
    <property type="entry name" value="Anticodon_1"/>
    <property type="match status" value="1"/>
</dbReference>
<dbReference type="GO" id="GO:0004832">
    <property type="term" value="F:valine-tRNA ligase activity"/>
    <property type="evidence" value="ECO:0007669"/>
    <property type="project" value="UniProtKB-EC"/>
</dbReference>
<feature type="domain" description="Methionyl/Valyl/Leucyl/Isoleucyl-tRNA synthetase anticodon-binding" evidence="11">
    <location>
        <begin position="690"/>
        <end position="824"/>
    </location>
</feature>
<evidence type="ECO:0000259" key="11">
    <source>
        <dbReference type="Pfam" id="PF08264"/>
    </source>
</evidence>
<dbReference type="AlphaFoldDB" id="K1XIM1"/>
<dbReference type="InterPro" id="IPR013155">
    <property type="entry name" value="M/V/L/I-tRNA-synth_anticd-bd"/>
</dbReference>
<protein>
    <recommendedName>
        <fullName evidence="1">valine--tRNA ligase</fullName>
        <ecNumber evidence="1">6.1.1.9</ecNumber>
    </recommendedName>
    <alternativeName>
        <fullName evidence="7">Valyl-tRNA synthetase</fullName>
    </alternativeName>
</protein>
<feature type="domain" description="Aminoacyl-tRNA synthetase class Ia" evidence="10">
    <location>
        <begin position="110"/>
        <end position="407"/>
    </location>
</feature>
<keyword evidence="2 12" id="KW-0436">Ligase</keyword>
<dbReference type="Gene3D" id="3.90.740.10">
    <property type="entry name" value="Valyl/Leucyl/Isoleucyl-tRNA synthetase, editing domain"/>
    <property type="match status" value="1"/>
</dbReference>
<proteinExistence type="predicted"/>
<name>K1XIM1_9BACT</name>
<keyword evidence="6 12" id="KW-0030">Aminoacyl-tRNA synthetase</keyword>
<keyword evidence="3" id="KW-0547">Nucleotide-binding</keyword>
<sequence length="951" mass="111904">MSDIKKKYNHFSIESELLKKNYFQKLFTTKKDATKRETVITQLPITITKETSLASISGLIKEDVIATYQMMKWMKTKLLPIFDTEGKNIKTENYENLLTKAWIFFGIDTDNVVYSERNTNFVRNLFVELVKEWRIYEDCSINYRSIQEQKTLGTDEVQHKKMEVKQYNLRYFVDTKNISIIVPTLWPETIFADVALAVHPDDKRYKKLIKNKVIIPIINRTIPIIADPSVDPTKGTGIIRITPAHDKQSLMIAQKNDLRIDNFAIDKSGCFTKSAGDFCGKKASEFVKNIIKNLDDIHNLESTKHIETEMIVHKKTWEKPRALLSDQLFIRIDKELISIQSAIQEKKLTIVPEEYEDTITNMIQTMEYRPVTKEDSKGYCLPFWKSESGKNYFISDNEILNLPVKKTKNKFTVLALIIFNLIVDGRLKQYFSIEECIDVLLGKSRTGEQNTLEAYIELFTETLPRWYSKELNELKKLIEYTEKDIGPNKGKWMGHFEKFSVTLTTCLEKSIAISSSKKWFYTFDIDTLVGNDTWLVQQKEKIEEILGNAMILIKMMNAFNESKKEPKKIFYINENKISEFLKTIIIGYNVQDKILFDTCYIQQEQKINKKNKETFKELIKNFWTDCTRLYAIDPSQEIGEYEQFISKLRNASRFVGQHLYDKKWTRKIADFTQLTSYLEKRKASLSEFELWIIYKTIELQKEYEEAIAKNTLHELQQKIITIIKEDFCDKYLEIQKHQDTENGSKVTLRCLGSLLKLLHPFIPFISQQIREVLGFEWPILKQQIEENFAGISKNYKTQLFMDIIDKFLSMKQTYKYAKHEEIDVCFFAPLDFLQYLRKQEKIVYKLINASSIEYLENEKELSKYYTENIINITIGIKMQRKEQIVTNKKEDIRESLRAKEQQLQFLRTLIPGLSASGVDPEIIREKKKEMTAIKKDIEELQYELQKEKANR</sequence>
<dbReference type="PANTHER" id="PTHR11946">
    <property type="entry name" value="VALYL-TRNA SYNTHETASES"/>
    <property type="match status" value="1"/>
</dbReference>
<evidence type="ECO:0000256" key="8">
    <source>
        <dbReference type="ARBA" id="ARBA00047552"/>
    </source>
</evidence>
<keyword evidence="9" id="KW-0175">Coiled coil</keyword>
<dbReference type="SUPFAM" id="SSF50677">
    <property type="entry name" value="ValRS/IleRS/LeuRS editing domain"/>
    <property type="match status" value="1"/>
</dbReference>
<dbReference type="Gene3D" id="1.10.730.10">
    <property type="entry name" value="Isoleucyl-tRNA Synthetase, Domain 1"/>
    <property type="match status" value="1"/>
</dbReference>
<dbReference type="GO" id="GO:0005524">
    <property type="term" value="F:ATP binding"/>
    <property type="evidence" value="ECO:0007669"/>
    <property type="project" value="UniProtKB-KW"/>
</dbReference>
<comment type="catalytic activity">
    <reaction evidence="8">
        <text>tRNA(Val) + L-valine + ATP = L-valyl-tRNA(Val) + AMP + diphosphate</text>
        <dbReference type="Rhea" id="RHEA:10704"/>
        <dbReference type="Rhea" id="RHEA-COMP:9672"/>
        <dbReference type="Rhea" id="RHEA-COMP:9708"/>
        <dbReference type="ChEBI" id="CHEBI:30616"/>
        <dbReference type="ChEBI" id="CHEBI:33019"/>
        <dbReference type="ChEBI" id="CHEBI:57762"/>
        <dbReference type="ChEBI" id="CHEBI:78442"/>
        <dbReference type="ChEBI" id="CHEBI:78537"/>
        <dbReference type="ChEBI" id="CHEBI:456215"/>
        <dbReference type="EC" id="6.1.1.9"/>
    </reaction>
</comment>
<dbReference type="EC" id="6.1.1.9" evidence="1"/>
<dbReference type="InterPro" id="IPR002300">
    <property type="entry name" value="aa-tRNA-synth_Ia"/>
</dbReference>
<evidence type="ECO:0000256" key="5">
    <source>
        <dbReference type="ARBA" id="ARBA00022917"/>
    </source>
</evidence>
<dbReference type="EMBL" id="AMFJ01036138">
    <property type="protein sequence ID" value="EKD25027.1"/>
    <property type="molecule type" value="Genomic_DNA"/>
</dbReference>
<evidence type="ECO:0000256" key="9">
    <source>
        <dbReference type="SAM" id="Coils"/>
    </source>
</evidence>